<evidence type="ECO:0000313" key="1">
    <source>
        <dbReference type="EMBL" id="KAA1424102.1"/>
    </source>
</evidence>
<organism evidence="1 2">
    <name type="scientific">Nocardioides antri</name>
    <dbReference type="NCBI Taxonomy" id="2607659"/>
    <lineage>
        <taxon>Bacteria</taxon>
        <taxon>Bacillati</taxon>
        <taxon>Actinomycetota</taxon>
        <taxon>Actinomycetes</taxon>
        <taxon>Propionibacteriales</taxon>
        <taxon>Nocardioidaceae</taxon>
        <taxon>Nocardioides</taxon>
    </lineage>
</organism>
<dbReference type="AlphaFoldDB" id="A0A5B1LTV7"/>
<dbReference type="EMBL" id="VUJW01000015">
    <property type="protein sequence ID" value="KAA1424102.1"/>
    <property type="molecule type" value="Genomic_DNA"/>
</dbReference>
<keyword evidence="2" id="KW-1185">Reference proteome</keyword>
<reference evidence="1 2" key="1">
    <citation type="submission" date="2019-09" db="EMBL/GenBank/DDBJ databases">
        <title>Nocardioides panacisoli sp. nov., isolated from the soil of a ginseng field.</title>
        <authorList>
            <person name="Cho C."/>
        </authorList>
    </citation>
    <scope>NUCLEOTIDE SEQUENCE [LARGE SCALE GENOMIC DNA]</scope>
    <source>
        <strain evidence="1 2">BN140041</strain>
    </source>
</reference>
<protein>
    <submittedName>
        <fullName evidence="1">Uncharacterized protein</fullName>
    </submittedName>
</protein>
<accession>A0A5B1LTV7</accession>
<dbReference type="SUPFAM" id="SSF54427">
    <property type="entry name" value="NTF2-like"/>
    <property type="match status" value="1"/>
</dbReference>
<evidence type="ECO:0000313" key="2">
    <source>
        <dbReference type="Proteomes" id="UP000324351"/>
    </source>
</evidence>
<dbReference type="Proteomes" id="UP000324351">
    <property type="component" value="Unassembled WGS sequence"/>
</dbReference>
<comment type="caution">
    <text evidence="1">The sequence shown here is derived from an EMBL/GenBank/DDBJ whole genome shotgun (WGS) entry which is preliminary data.</text>
</comment>
<reference evidence="1 2" key="2">
    <citation type="submission" date="2019-09" db="EMBL/GenBank/DDBJ databases">
        <authorList>
            <person name="Jin C."/>
        </authorList>
    </citation>
    <scope>NUCLEOTIDE SEQUENCE [LARGE SCALE GENOMIC DNA]</scope>
    <source>
        <strain evidence="1 2">BN140041</strain>
    </source>
</reference>
<gene>
    <name evidence="1" type="ORF">F0U47_19805</name>
</gene>
<name>A0A5B1LTV7_9ACTN</name>
<proteinExistence type="predicted"/>
<dbReference type="InterPro" id="IPR032710">
    <property type="entry name" value="NTF2-like_dom_sf"/>
</dbReference>
<sequence>MVGVAAVTVLAGCGSSQDGAVEDAAEEFYAALAARDGERACALLAPSTRSELEQAAQKPCPRAILEERIPEASSPEAVEVFGRAGEVRYDDEVAFLGEFPDGWRIVAAGCTPRDPHPYDCHVAGG</sequence>